<keyword evidence="2" id="KW-1185">Reference proteome</keyword>
<protein>
    <submittedName>
        <fullName evidence="1">Mitogen-activated protein kinase</fullName>
    </submittedName>
</protein>
<evidence type="ECO:0000313" key="2">
    <source>
        <dbReference type="Proteomes" id="UP001056778"/>
    </source>
</evidence>
<dbReference type="EMBL" id="CM043021">
    <property type="protein sequence ID" value="KAI4457412.1"/>
    <property type="molecule type" value="Genomic_DNA"/>
</dbReference>
<evidence type="ECO:0000313" key="1">
    <source>
        <dbReference type="EMBL" id="KAI4457412.1"/>
    </source>
</evidence>
<reference evidence="1" key="1">
    <citation type="submission" date="2022-04" db="EMBL/GenBank/DDBJ databases">
        <title>Chromosome-scale genome assembly of Holotrichia oblita Faldermann.</title>
        <authorList>
            <person name="Rongchong L."/>
        </authorList>
    </citation>
    <scope>NUCLEOTIDE SEQUENCE</scope>
    <source>
        <strain evidence="1">81SQS9</strain>
    </source>
</reference>
<comment type="caution">
    <text evidence="1">The sequence shown here is derived from an EMBL/GenBank/DDBJ whole genome shotgun (WGS) entry which is preliminary data.</text>
</comment>
<keyword evidence="1" id="KW-0808">Transferase</keyword>
<keyword evidence="1" id="KW-0418">Kinase</keyword>
<dbReference type="Proteomes" id="UP001056778">
    <property type="component" value="Chromosome 7"/>
</dbReference>
<sequence length="373" mass="43265">MGVDSKLGLQTSKRERDNREIAVIFAEYKVIQKIGEGSFSEVLKCEDKLTSMLYAAKRLKKTFKSASDVMTCAEIIAMHKLSRHPNVLYMIEYFYDPALGKLTYVFELMDMSMYEYMKSKKRPLPEVKVRNYLYQMLKGLEHLHKNGLFHRDIKPENILVKLPPQSPGSVPYIQAEIVKLADLGSIRGIYSRPPYTEYISTRWYRSPECLLTVGYYGPKMDVWAAGCVFYEMLTLKPLFPGTNEIDQLSKIHTILGTPSSRMLNKLKKKSHNCQHFPRQIGSGLPPLINQFSDDGQCVLKLMVQYDPESRINVRRLVEHRYFTPATRSILDKPIQICCFAAKFGRTRWRGYVSEMYRRSRDWLPFVSGEFKTS</sequence>
<name>A0ACB9SU56_HOLOL</name>
<organism evidence="1 2">
    <name type="scientific">Holotrichia oblita</name>
    <name type="common">Chafer beetle</name>
    <dbReference type="NCBI Taxonomy" id="644536"/>
    <lineage>
        <taxon>Eukaryota</taxon>
        <taxon>Metazoa</taxon>
        <taxon>Ecdysozoa</taxon>
        <taxon>Arthropoda</taxon>
        <taxon>Hexapoda</taxon>
        <taxon>Insecta</taxon>
        <taxon>Pterygota</taxon>
        <taxon>Neoptera</taxon>
        <taxon>Endopterygota</taxon>
        <taxon>Coleoptera</taxon>
        <taxon>Polyphaga</taxon>
        <taxon>Scarabaeiformia</taxon>
        <taxon>Scarabaeidae</taxon>
        <taxon>Melolonthinae</taxon>
        <taxon>Holotrichia</taxon>
    </lineage>
</organism>
<proteinExistence type="predicted"/>
<accession>A0ACB9SU56</accession>
<gene>
    <name evidence="1" type="ORF">MML48_7g00002039</name>
</gene>